<accession>A0A7I7WWJ9</accession>
<dbReference type="EMBL" id="AP022608">
    <property type="protein sequence ID" value="BBZ20883.1"/>
    <property type="molecule type" value="Genomic_DNA"/>
</dbReference>
<dbReference type="InterPro" id="IPR045920">
    <property type="entry name" value="DUF6339"/>
</dbReference>
<reference evidence="1 2" key="1">
    <citation type="journal article" date="2019" name="Emerg. Microbes Infect.">
        <title>Comprehensive subspecies identification of 175 nontuberculous mycobacteria species based on 7547 genomic profiles.</title>
        <authorList>
            <person name="Matsumoto Y."/>
            <person name="Kinjo T."/>
            <person name="Motooka D."/>
            <person name="Nabeya D."/>
            <person name="Jung N."/>
            <person name="Uechi K."/>
            <person name="Horii T."/>
            <person name="Iida T."/>
            <person name="Fujita J."/>
            <person name="Nakamura S."/>
        </authorList>
    </citation>
    <scope>NUCLEOTIDE SEQUENCE [LARGE SCALE GENOMIC DNA]</scope>
    <source>
        <strain evidence="1 2">JCM 12688</strain>
    </source>
</reference>
<gene>
    <name evidence="1" type="ORF">MGAD_52180</name>
</gene>
<dbReference type="Pfam" id="PF19866">
    <property type="entry name" value="DUF6339"/>
    <property type="match status" value="1"/>
</dbReference>
<proteinExistence type="predicted"/>
<organism evidence="1 2">
    <name type="scientific">Mycolicibacterium gadium</name>
    <name type="common">Mycobacterium gadium</name>
    <dbReference type="NCBI Taxonomy" id="1794"/>
    <lineage>
        <taxon>Bacteria</taxon>
        <taxon>Bacillati</taxon>
        <taxon>Actinomycetota</taxon>
        <taxon>Actinomycetes</taxon>
        <taxon>Mycobacteriales</taxon>
        <taxon>Mycobacteriaceae</taxon>
        <taxon>Mycolicibacterium</taxon>
    </lineage>
</organism>
<dbReference type="Proteomes" id="UP000466187">
    <property type="component" value="Chromosome"/>
</dbReference>
<protein>
    <submittedName>
        <fullName evidence="1">Uncharacterized protein</fullName>
    </submittedName>
</protein>
<dbReference type="AlphaFoldDB" id="A0A7I7WWJ9"/>
<evidence type="ECO:0000313" key="2">
    <source>
        <dbReference type="Proteomes" id="UP000466187"/>
    </source>
</evidence>
<dbReference type="KEGG" id="mgad:MGAD_52180"/>
<name>A0A7I7WWJ9_MYCGU</name>
<evidence type="ECO:0000313" key="1">
    <source>
        <dbReference type="EMBL" id="BBZ20883.1"/>
    </source>
</evidence>
<sequence length="266" mass="29305">MTPRFFAPSEPIGSYVYPRLPWSAAQALIDERTHLSRTELEVASATSHPSAAPARIGTVVSESTLATLRDRVRSALNGVHPGFAWPVSRTRVAEFDRILGACLLENMRIVPSDAAAEGVWSFLTLVLLPEVGPWRFPDAGAKRYRGVHRNVLRRTWWRAYVLGSDLGGATNTSPHLGEDELVQIFERSSLAANHHIARAIAAAIHRSAGDLPVGRSDFVRDLTRRLLRLMPFMSFDALAIEDFEMVIDQQINASLAAFATTRAGPQ</sequence>